<evidence type="ECO:0000256" key="2">
    <source>
        <dbReference type="ARBA" id="ARBA00010735"/>
    </source>
</evidence>
<keyword evidence="3" id="KW-0813">Transport</keyword>
<evidence type="ECO:0000256" key="9">
    <source>
        <dbReference type="SAM" id="Phobius"/>
    </source>
</evidence>
<keyword evidence="5 9" id="KW-0812">Transmembrane</keyword>
<proteinExistence type="inferred from homology"/>
<evidence type="ECO:0000313" key="10">
    <source>
        <dbReference type="EMBL" id="MBB5512670.1"/>
    </source>
</evidence>
<dbReference type="PANTHER" id="PTHR34979">
    <property type="entry name" value="INNER MEMBRANE PROTEIN YGAZ"/>
    <property type="match status" value="1"/>
</dbReference>
<dbReference type="EMBL" id="JACHDR010000001">
    <property type="protein sequence ID" value="MBB5512670.1"/>
    <property type="molecule type" value="Genomic_DNA"/>
</dbReference>
<evidence type="ECO:0000256" key="5">
    <source>
        <dbReference type="ARBA" id="ARBA00022692"/>
    </source>
</evidence>
<dbReference type="Proteomes" id="UP000580797">
    <property type="component" value="Unassembled WGS sequence"/>
</dbReference>
<feature type="transmembrane region" description="Helical" evidence="9">
    <location>
        <begin position="187"/>
        <end position="203"/>
    </location>
</feature>
<keyword evidence="6 9" id="KW-1133">Transmembrane helix</keyword>
<comment type="similarity">
    <text evidence="2">Belongs to the AzlC family.</text>
</comment>
<dbReference type="PANTHER" id="PTHR34979:SF1">
    <property type="entry name" value="INNER MEMBRANE PROTEIN YGAZ"/>
    <property type="match status" value="1"/>
</dbReference>
<accession>A0A7W8TTK0</accession>
<evidence type="ECO:0000256" key="6">
    <source>
        <dbReference type="ARBA" id="ARBA00022989"/>
    </source>
</evidence>
<evidence type="ECO:0000313" key="11">
    <source>
        <dbReference type="Proteomes" id="UP000580797"/>
    </source>
</evidence>
<reference evidence="10 11" key="1">
    <citation type="submission" date="2020-08" db="EMBL/GenBank/DDBJ databases">
        <title>Sequencing the genomes of 1000 actinobacteria strains.</title>
        <authorList>
            <person name="Klenk H.-P."/>
        </authorList>
    </citation>
    <scope>NUCLEOTIDE SEQUENCE [LARGE SCALE GENOMIC DNA]</scope>
    <source>
        <strain evidence="10 11">DSM 105783</strain>
    </source>
</reference>
<feature type="compositionally biased region" description="Polar residues" evidence="8">
    <location>
        <begin position="246"/>
        <end position="260"/>
    </location>
</feature>
<dbReference type="Pfam" id="PF03591">
    <property type="entry name" value="AzlC"/>
    <property type="match status" value="1"/>
</dbReference>
<dbReference type="GO" id="GO:0005886">
    <property type="term" value="C:plasma membrane"/>
    <property type="evidence" value="ECO:0007669"/>
    <property type="project" value="UniProtKB-SubCell"/>
</dbReference>
<evidence type="ECO:0000256" key="1">
    <source>
        <dbReference type="ARBA" id="ARBA00004651"/>
    </source>
</evidence>
<feature type="transmembrane region" description="Helical" evidence="9">
    <location>
        <begin position="134"/>
        <end position="156"/>
    </location>
</feature>
<feature type="region of interest" description="Disordered" evidence="8">
    <location>
        <begin position="235"/>
        <end position="306"/>
    </location>
</feature>
<evidence type="ECO:0000256" key="7">
    <source>
        <dbReference type="ARBA" id="ARBA00023136"/>
    </source>
</evidence>
<protein>
    <submittedName>
        <fullName evidence="10">Putative branched-subunit amino acid permease</fullName>
    </submittedName>
</protein>
<evidence type="ECO:0000256" key="3">
    <source>
        <dbReference type="ARBA" id="ARBA00022448"/>
    </source>
</evidence>
<feature type="transmembrane region" description="Helical" evidence="9">
    <location>
        <begin position="63"/>
        <end position="86"/>
    </location>
</feature>
<sequence length="306" mass="31156">MSSVPSTAASSLLTPATKIGLSVSLATGLYGISFGALSVASGLSFWQTMALGLLMFTGGSQFAFVGVIAGGGAGASAFGAATLLGLRNLLYGMQMNALMRPHGFTKVLMAHVTIDESLATASGQTTDSEMRRGFWVAGVGVFVLWNLFIVAGALLGDALGDPRQWGLDGAAVAAFLALLWPRLTARQPVAIAVVCALATVIAVPFAPPGIPILIAALIAGLWGWFGRGRRGQGLEPEMNPYDEPNAGTSRKQASSSSPTKNDGAAPEPSLPPTTSPTQNDGAAPEPSLPPTTSPTQNDGAAPEGGH</sequence>
<name>A0A7W8TTK0_9MICC</name>
<organism evidence="10 11">
    <name type="scientific">Neomicrococcus aestuarii</name>
    <dbReference type="NCBI Taxonomy" id="556325"/>
    <lineage>
        <taxon>Bacteria</taxon>
        <taxon>Bacillati</taxon>
        <taxon>Actinomycetota</taxon>
        <taxon>Actinomycetes</taxon>
        <taxon>Micrococcales</taxon>
        <taxon>Micrococcaceae</taxon>
        <taxon>Neomicrococcus</taxon>
    </lineage>
</organism>
<keyword evidence="4" id="KW-1003">Cell membrane</keyword>
<comment type="subcellular location">
    <subcellularLocation>
        <location evidence="1">Cell membrane</location>
        <topology evidence="1">Multi-pass membrane protein</topology>
    </subcellularLocation>
</comment>
<feature type="transmembrane region" description="Helical" evidence="9">
    <location>
        <begin position="162"/>
        <end position="180"/>
    </location>
</feature>
<keyword evidence="7 9" id="KW-0472">Membrane</keyword>
<dbReference type="GO" id="GO:1903785">
    <property type="term" value="P:L-valine transmembrane transport"/>
    <property type="evidence" value="ECO:0007669"/>
    <property type="project" value="TreeGrafter"/>
</dbReference>
<gene>
    <name evidence="10" type="ORF">HD598_001357</name>
</gene>
<evidence type="ECO:0000256" key="8">
    <source>
        <dbReference type="SAM" id="MobiDB-lite"/>
    </source>
</evidence>
<comment type="caution">
    <text evidence="10">The sequence shown here is derived from an EMBL/GenBank/DDBJ whole genome shotgun (WGS) entry which is preliminary data.</text>
</comment>
<dbReference type="AlphaFoldDB" id="A0A7W8TTK0"/>
<feature type="transmembrane region" description="Helical" evidence="9">
    <location>
        <begin position="21"/>
        <end position="43"/>
    </location>
</feature>
<dbReference type="InterPro" id="IPR011606">
    <property type="entry name" value="Brnchd-chn_aa_trnsp_permease"/>
</dbReference>
<evidence type="ECO:0000256" key="4">
    <source>
        <dbReference type="ARBA" id="ARBA00022475"/>
    </source>
</evidence>